<dbReference type="Gene3D" id="2.60.130.10">
    <property type="entry name" value="Aromatic compound dioxygenase"/>
    <property type="match status" value="1"/>
</dbReference>
<dbReference type="Proteomes" id="UP000053411">
    <property type="component" value="Unassembled WGS sequence"/>
</dbReference>
<evidence type="ECO:0000313" key="8">
    <source>
        <dbReference type="EMBL" id="KIX96824.1"/>
    </source>
</evidence>
<dbReference type="AlphaFoldDB" id="A0A0D2K1C5"/>
<evidence type="ECO:0000256" key="4">
    <source>
        <dbReference type="ARBA" id="ARBA00022964"/>
    </source>
</evidence>
<dbReference type="GO" id="GO:0009712">
    <property type="term" value="P:catechol-containing compound metabolic process"/>
    <property type="evidence" value="ECO:0007669"/>
    <property type="project" value="InterPro"/>
</dbReference>
<dbReference type="InterPro" id="IPR015889">
    <property type="entry name" value="Intradiol_dOase_core"/>
</dbReference>
<dbReference type="PROSITE" id="PS00083">
    <property type="entry name" value="INTRADIOL_DIOXYGENAS"/>
    <property type="match status" value="1"/>
</dbReference>
<evidence type="ECO:0000256" key="2">
    <source>
        <dbReference type="ARBA" id="ARBA00007825"/>
    </source>
</evidence>
<evidence type="ECO:0000256" key="3">
    <source>
        <dbReference type="ARBA" id="ARBA00022723"/>
    </source>
</evidence>
<protein>
    <recommendedName>
        <fullName evidence="7">Intradiol ring-cleavage dioxygenases domain-containing protein</fullName>
    </recommendedName>
</protein>
<keyword evidence="9" id="KW-1185">Reference proteome</keyword>
<dbReference type="EMBL" id="KN848076">
    <property type="protein sequence ID" value="KIX96824.1"/>
    <property type="molecule type" value="Genomic_DNA"/>
</dbReference>
<dbReference type="InterPro" id="IPR050770">
    <property type="entry name" value="Intradiol_RC_Dioxygenase"/>
</dbReference>
<dbReference type="Pfam" id="PF04444">
    <property type="entry name" value="Dioxygenase_N"/>
    <property type="match status" value="1"/>
</dbReference>
<dbReference type="GO" id="GO:0008199">
    <property type="term" value="F:ferric iron binding"/>
    <property type="evidence" value="ECO:0007669"/>
    <property type="project" value="InterPro"/>
</dbReference>
<keyword evidence="5" id="KW-0560">Oxidoreductase</keyword>
<dbReference type="Pfam" id="PF00775">
    <property type="entry name" value="Dioxygenase_C"/>
    <property type="match status" value="1"/>
</dbReference>
<accession>A0A0D2K1C5</accession>
<evidence type="ECO:0000256" key="6">
    <source>
        <dbReference type="ARBA" id="ARBA00023004"/>
    </source>
</evidence>
<comment type="similarity">
    <text evidence="2">Belongs to the intradiol ring-cleavage dioxygenase family.</text>
</comment>
<dbReference type="SUPFAM" id="SSF49482">
    <property type="entry name" value="Aromatic compound dioxygenase"/>
    <property type="match status" value="1"/>
</dbReference>
<name>A0A0D2K1C5_9EURO</name>
<keyword evidence="4" id="KW-0223">Dioxygenase</keyword>
<dbReference type="OrthoDB" id="5238185at2759"/>
<dbReference type="PANTHER" id="PTHR33711:SF7">
    <property type="entry name" value="INTRADIOL RING-CLEAVAGE DIOXYGENASES DOMAIN-CONTAINING PROTEIN-RELATED"/>
    <property type="match status" value="1"/>
</dbReference>
<proteinExistence type="inferred from homology"/>
<sequence>MAVANGTSPDDLTIENLTPHVIKLGSNINDERLKFVVAKLIQYSHDFVRDTKLTTAEWESAWQYLTEVGQFCTPDRQEMILLSDVLGISALVDAINNPSAPRATESSVLGPFHNDAHEFENGQSIASKGAIGEPMLIRGTVSDTDGNPLSGTAVDVWETNGNGFYDMQDPEKDEPDCRGIFHTDEAGRFALVGVRAVDYPIPYDGPVGLLLRLLNRSNVRPAHVHFVLQHPECVRLTTALYSSDSTNVALDPVFGVKKSLIKQFGWSEDGKLAKQFGIETIERVDAQGNKTVGFWTLEHDFVLVKKPKL</sequence>
<dbReference type="InterPro" id="IPR007535">
    <property type="entry name" value="Catechol_dOase_N"/>
</dbReference>
<feature type="domain" description="Intradiol ring-cleavage dioxygenases" evidence="7">
    <location>
        <begin position="137"/>
        <end position="165"/>
    </location>
</feature>
<comment type="cofactor">
    <cofactor evidence="1">
        <name>Fe(3+)</name>
        <dbReference type="ChEBI" id="CHEBI:29034"/>
    </cofactor>
</comment>
<organism evidence="8 9">
    <name type="scientific">Fonsecaea multimorphosa CBS 102226</name>
    <dbReference type="NCBI Taxonomy" id="1442371"/>
    <lineage>
        <taxon>Eukaryota</taxon>
        <taxon>Fungi</taxon>
        <taxon>Dikarya</taxon>
        <taxon>Ascomycota</taxon>
        <taxon>Pezizomycotina</taxon>
        <taxon>Eurotiomycetes</taxon>
        <taxon>Chaetothyriomycetidae</taxon>
        <taxon>Chaetothyriales</taxon>
        <taxon>Herpotrichiellaceae</taxon>
        <taxon>Fonsecaea</taxon>
    </lineage>
</organism>
<dbReference type="PANTHER" id="PTHR33711">
    <property type="entry name" value="DIOXYGENASE, PUTATIVE (AFU_ORTHOLOGUE AFUA_2G02910)-RELATED"/>
    <property type="match status" value="1"/>
</dbReference>
<dbReference type="RefSeq" id="XP_016630947.1">
    <property type="nucleotide sequence ID" value="XM_016778041.1"/>
</dbReference>
<gene>
    <name evidence="8" type="ORF">Z520_07544</name>
</gene>
<keyword evidence="6" id="KW-0408">Iron</keyword>
<keyword evidence="3" id="KW-0479">Metal-binding</keyword>
<evidence type="ECO:0000313" key="9">
    <source>
        <dbReference type="Proteomes" id="UP000053411"/>
    </source>
</evidence>
<dbReference type="InterPro" id="IPR000627">
    <property type="entry name" value="Intradiol_dOase_C"/>
</dbReference>
<dbReference type="STRING" id="1442371.A0A0D2K1C5"/>
<evidence type="ECO:0000259" key="7">
    <source>
        <dbReference type="PROSITE" id="PS00083"/>
    </source>
</evidence>
<evidence type="ECO:0000256" key="1">
    <source>
        <dbReference type="ARBA" id="ARBA00001965"/>
    </source>
</evidence>
<evidence type="ECO:0000256" key="5">
    <source>
        <dbReference type="ARBA" id="ARBA00023002"/>
    </source>
</evidence>
<dbReference type="GO" id="GO:0018576">
    <property type="term" value="F:catechol 1,2-dioxygenase activity"/>
    <property type="evidence" value="ECO:0007669"/>
    <property type="project" value="InterPro"/>
</dbReference>
<dbReference type="VEuPathDB" id="FungiDB:Z520_07544"/>
<dbReference type="GeneID" id="27713290"/>
<reference evidence="8 9" key="1">
    <citation type="submission" date="2015-01" db="EMBL/GenBank/DDBJ databases">
        <title>The Genome Sequence of Fonsecaea multimorphosa CBS 102226.</title>
        <authorList>
            <consortium name="The Broad Institute Genomics Platform"/>
            <person name="Cuomo C."/>
            <person name="de Hoog S."/>
            <person name="Gorbushina A."/>
            <person name="Stielow B."/>
            <person name="Teixiera M."/>
            <person name="Abouelleil A."/>
            <person name="Chapman S.B."/>
            <person name="Priest M."/>
            <person name="Young S.K."/>
            <person name="Wortman J."/>
            <person name="Nusbaum C."/>
            <person name="Birren B."/>
        </authorList>
    </citation>
    <scope>NUCLEOTIDE SEQUENCE [LARGE SCALE GENOMIC DNA]</scope>
    <source>
        <strain evidence="8 9">CBS 102226</strain>
    </source>
</reference>